<dbReference type="InterPro" id="IPR016379">
    <property type="entry name" value="T3SS_Ca_resp_chp_LcrH/SycD_sub"/>
</dbReference>
<evidence type="ECO:0000256" key="1">
    <source>
        <dbReference type="ARBA" id="ARBA00010244"/>
    </source>
</evidence>
<protein>
    <submittedName>
        <fullName evidence="3">SycD/LcrH family type III secretion system chaperone</fullName>
    </submittedName>
</protein>
<dbReference type="SUPFAM" id="SSF48452">
    <property type="entry name" value="TPR-like"/>
    <property type="match status" value="1"/>
</dbReference>
<sequence>MAMSGRKEALKEMSETGDEQVQGLYAHACQFHEQGRLEEAEKLFRFLCIYDFYNSHYWMGLAAVYQVSGHYRKAMELYAVAFAQDRGDYRPMFYTGECQLALGAHAKARDCFDYVLRHAADGELPRRSRVYLEDLSPDVLLSCSEALCGKTSP</sequence>
<accession>A0A7Y7XIE4</accession>
<reference evidence="3 4" key="1">
    <citation type="submission" date="2020-04" db="EMBL/GenBank/DDBJ databases">
        <title>Molecular characterization of pseudomonads from Agaricus bisporus reveal novel blotch 2 pathogens in Western Europe.</title>
        <authorList>
            <person name="Taparia T."/>
            <person name="Krijger M."/>
            <person name="Haynes E."/>
            <person name="Elpinstone J.G."/>
            <person name="Noble R."/>
            <person name="Van Der Wolf J."/>
        </authorList>
    </citation>
    <scope>NUCLEOTIDE SEQUENCE [LARGE SCALE GENOMIC DNA]</scope>
    <source>
        <strain evidence="3 4">H7001</strain>
    </source>
</reference>
<comment type="caution">
    <text evidence="3">The sequence shown here is derived from an EMBL/GenBank/DDBJ whole genome shotgun (WGS) entry which is preliminary data.</text>
</comment>
<dbReference type="Gene3D" id="1.25.40.10">
    <property type="entry name" value="Tetratricopeptide repeat domain"/>
    <property type="match status" value="1"/>
</dbReference>
<dbReference type="EMBL" id="JACAQB010000028">
    <property type="protein sequence ID" value="NWC00371.1"/>
    <property type="molecule type" value="Genomic_DNA"/>
</dbReference>
<dbReference type="InterPro" id="IPR005415">
    <property type="entry name" value="T3SS_Ca_resp_chp_LcrH/SycD"/>
</dbReference>
<dbReference type="NCBIfam" id="TIGR02552">
    <property type="entry name" value="LcrH_SycD"/>
    <property type="match status" value="1"/>
</dbReference>
<proteinExistence type="inferred from homology"/>
<gene>
    <name evidence="3" type="ORF">HX882_31315</name>
</gene>
<dbReference type="Pfam" id="PF07720">
    <property type="entry name" value="TPR_3"/>
    <property type="match status" value="2"/>
</dbReference>
<evidence type="ECO:0000313" key="3">
    <source>
        <dbReference type="EMBL" id="NWC00371.1"/>
    </source>
</evidence>
<keyword evidence="2" id="KW-0143">Chaperone</keyword>
<name>A0A7Y7XIE4_9PSED</name>
<dbReference type="InterPro" id="IPR011716">
    <property type="entry name" value="TPR-3"/>
</dbReference>
<dbReference type="Proteomes" id="UP000539985">
    <property type="component" value="Unassembled WGS sequence"/>
</dbReference>
<dbReference type="PRINTS" id="PR01595">
    <property type="entry name" value="SYCDCHAPRONE"/>
</dbReference>
<organism evidence="3 4">
    <name type="scientific">Pseudomonas gingeri</name>
    <dbReference type="NCBI Taxonomy" id="117681"/>
    <lineage>
        <taxon>Bacteria</taxon>
        <taxon>Pseudomonadati</taxon>
        <taxon>Pseudomonadota</taxon>
        <taxon>Gammaproteobacteria</taxon>
        <taxon>Pseudomonadales</taxon>
        <taxon>Pseudomonadaceae</taxon>
        <taxon>Pseudomonas</taxon>
    </lineage>
</organism>
<dbReference type="PIRSF" id="PIRSF003165">
    <property type="entry name" value="Chaperone_SicA"/>
    <property type="match status" value="1"/>
</dbReference>
<dbReference type="InterPro" id="IPR011990">
    <property type="entry name" value="TPR-like_helical_dom_sf"/>
</dbReference>
<dbReference type="AlphaFoldDB" id="A0A7Y7XIE4"/>
<comment type="similarity">
    <text evidence="1">Belongs to the LcrH/SycD chaperone family.</text>
</comment>
<evidence type="ECO:0000313" key="4">
    <source>
        <dbReference type="Proteomes" id="UP000539985"/>
    </source>
</evidence>
<evidence type="ECO:0000256" key="2">
    <source>
        <dbReference type="ARBA" id="ARBA00023186"/>
    </source>
</evidence>